<dbReference type="PANTHER" id="PTHR48081">
    <property type="entry name" value="AB HYDROLASE SUPERFAMILY PROTEIN C4A8.06C"/>
    <property type="match status" value="1"/>
</dbReference>
<dbReference type="EMBL" id="JBHTBS010000007">
    <property type="protein sequence ID" value="MFC7338356.1"/>
    <property type="molecule type" value="Genomic_DNA"/>
</dbReference>
<protein>
    <submittedName>
        <fullName evidence="4">Alpha/beta hydrolase fold domain-containing protein</fullName>
    </submittedName>
</protein>
<dbReference type="InterPro" id="IPR002048">
    <property type="entry name" value="EF_hand_dom"/>
</dbReference>
<proteinExistence type="predicted"/>
<accession>A0ABW2L7J0</accession>
<feature type="chain" id="PRO_5046125379" evidence="2">
    <location>
        <begin position="16"/>
        <end position="358"/>
    </location>
</feature>
<dbReference type="PROSITE" id="PS00018">
    <property type="entry name" value="EF_HAND_1"/>
    <property type="match status" value="1"/>
</dbReference>
<dbReference type="GO" id="GO:0016787">
    <property type="term" value="F:hydrolase activity"/>
    <property type="evidence" value="ECO:0007669"/>
    <property type="project" value="UniProtKB-KW"/>
</dbReference>
<dbReference type="Gene3D" id="1.10.238.10">
    <property type="entry name" value="EF-hand"/>
    <property type="match status" value="1"/>
</dbReference>
<feature type="domain" description="EF-hand" evidence="3">
    <location>
        <begin position="35"/>
        <end position="70"/>
    </location>
</feature>
<dbReference type="SUPFAM" id="SSF47473">
    <property type="entry name" value="EF-hand"/>
    <property type="match status" value="1"/>
</dbReference>
<dbReference type="PANTHER" id="PTHR48081:SF13">
    <property type="entry name" value="ALPHA_BETA HYDROLASE"/>
    <property type="match status" value="1"/>
</dbReference>
<dbReference type="InterPro" id="IPR050300">
    <property type="entry name" value="GDXG_lipolytic_enzyme"/>
</dbReference>
<dbReference type="Gene3D" id="3.40.50.1820">
    <property type="entry name" value="alpha/beta hydrolase"/>
    <property type="match status" value="1"/>
</dbReference>
<keyword evidence="1 4" id="KW-0378">Hydrolase</keyword>
<dbReference type="InterPro" id="IPR029058">
    <property type="entry name" value="AB_hydrolase_fold"/>
</dbReference>
<dbReference type="SUPFAM" id="SSF53474">
    <property type="entry name" value="alpha/beta-Hydrolases"/>
    <property type="match status" value="1"/>
</dbReference>
<dbReference type="Pfam" id="PF13202">
    <property type="entry name" value="EF-hand_5"/>
    <property type="match status" value="2"/>
</dbReference>
<dbReference type="RefSeq" id="WP_379713597.1">
    <property type="nucleotide sequence ID" value="NZ_JBHTBS010000007.1"/>
</dbReference>
<dbReference type="InterPro" id="IPR011992">
    <property type="entry name" value="EF-hand-dom_pair"/>
</dbReference>
<dbReference type="PROSITE" id="PS50222">
    <property type="entry name" value="EF_HAND_2"/>
    <property type="match status" value="1"/>
</dbReference>
<sequence>MRQLLFLLLAPAAFAQVDPFANLDTNKDGKLSASELPKEARPFLSMVDGNADGFVTREEFQQVAANFLTPPPSQAPDASGLKNLDYAGNGNVRQTLDVYLPESPSNKKVPLVIYIHGGGWMSGDKSHGRSIAELITSTGDYAAASINYRLSQHALWPAQIHDCKAAVRYLRANAEKYGIDPERIAVMGHSAGGHLAAMLGTTNKERSLEGKVGPYPSQSSEVQCVVNFFGPTDFETFFGKDIDLAKLSRENMAIRLLGQNEEEIRKNARLASPIHWISKDDAPVFTSHGTADRLVPFAQAEELDAALKEAGVESHLVAMQGAGHGFSSDELNQRIKSFLDLHLRQIPGKISDAPISAR</sequence>
<dbReference type="Proteomes" id="UP001596472">
    <property type="component" value="Unassembled WGS sequence"/>
</dbReference>
<reference evidence="5" key="1">
    <citation type="journal article" date="2019" name="Int. J. Syst. Evol. Microbiol.">
        <title>The Global Catalogue of Microorganisms (GCM) 10K type strain sequencing project: providing services to taxonomists for standard genome sequencing and annotation.</title>
        <authorList>
            <consortium name="The Broad Institute Genomics Platform"/>
            <consortium name="The Broad Institute Genome Sequencing Center for Infectious Disease"/>
            <person name="Wu L."/>
            <person name="Ma J."/>
        </authorList>
    </citation>
    <scope>NUCLEOTIDE SEQUENCE [LARGE SCALE GENOMIC DNA]</scope>
    <source>
        <strain evidence="5">CGMCC 4.1467</strain>
    </source>
</reference>
<evidence type="ECO:0000259" key="3">
    <source>
        <dbReference type="PROSITE" id="PS50222"/>
    </source>
</evidence>
<organism evidence="4 5">
    <name type="scientific">Haloferula chungangensis</name>
    <dbReference type="NCBI Taxonomy" id="1048331"/>
    <lineage>
        <taxon>Bacteria</taxon>
        <taxon>Pseudomonadati</taxon>
        <taxon>Verrucomicrobiota</taxon>
        <taxon>Verrucomicrobiia</taxon>
        <taxon>Verrucomicrobiales</taxon>
        <taxon>Verrucomicrobiaceae</taxon>
        <taxon>Haloferula</taxon>
    </lineage>
</organism>
<dbReference type="Pfam" id="PF20434">
    <property type="entry name" value="BD-FAE"/>
    <property type="match status" value="1"/>
</dbReference>
<dbReference type="CDD" id="cd00051">
    <property type="entry name" value="EFh"/>
    <property type="match status" value="1"/>
</dbReference>
<keyword evidence="2" id="KW-0732">Signal</keyword>
<name>A0ABW2L7J0_9BACT</name>
<feature type="signal peptide" evidence="2">
    <location>
        <begin position="1"/>
        <end position="15"/>
    </location>
</feature>
<evidence type="ECO:0000313" key="5">
    <source>
        <dbReference type="Proteomes" id="UP001596472"/>
    </source>
</evidence>
<comment type="caution">
    <text evidence="4">The sequence shown here is derived from an EMBL/GenBank/DDBJ whole genome shotgun (WGS) entry which is preliminary data.</text>
</comment>
<evidence type="ECO:0000256" key="1">
    <source>
        <dbReference type="ARBA" id="ARBA00022801"/>
    </source>
</evidence>
<dbReference type="InterPro" id="IPR018247">
    <property type="entry name" value="EF_Hand_1_Ca_BS"/>
</dbReference>
<keyword evidence="5" id="KW-1185">Reference proteome</keyword>
<gene>
    <name evidence="4" type="ORF">ACFQY0_14275</name>
</gene>
<evidence type="ECO:0000256" key="2">
    <source>
        <dbReference type="SAM" id="SignalP"/>
    </source>
</evidence>
<evidence type="ECO:0000313" key="4">
    <source>
        <dbReference type="EMBL" id="MFC7338356.1"/>
    </source>
</evidence>
<dbReference type="InterPro" id="IPR049492">
    <property type="entry name" value="BD-FAE-like_dom"/>
</dbReference>